<comment type="similarity">
    <text evidence="2">Belongs to the glycosyltransferase 2 family.</text>
</comment>
<evidence type="ECO:0000313" key="7">
    <source>
        <dbReference type="EMBL" id="MEN1945091.1"/>
    </source>
</evidence>
<evidence type="ECO:0000256" key="1">
    <source>
        <dbReference type="ARBA" id="ARBA00004776"/>
    </source>
</evidence>
<dbReference type="GO" id="GO:0016757">
    <property type="term" value="F:glycosyltransferase activity"/>
    <property type="evidence" value="ECO:0007669"/>
    <property type="project" value="UniProtKB-KW"/>
</dbReference>
<dbReference type="Gene3D" id="3.90.550.10">
    <property type="entry name" value="Spore Coat Polysaccharide Biosynthesis Protein SpsA, Chain A"/>
    <property type="match status" value="1"/>
</dbReference>
<dbReference type="EMBL" id="JBCLVG010000001">
    <property type="protein sequence ID" value="MEN1945091.1"/>
    <property type="molecule type" value="Genomic_DNA"/>
</dbReference>
<evidence type="ECO:0000256" key="3">
    <source>
        <dbReference type="ARBA" id="ARBA00022676"/>
    </source>
</evidence>
<name>A0ABU9VZD4_9MICO</name>
<evidence type="ECO:0000256" key="4">
    <source>
        <dbReference type="ARBA" id="ARBA00022679"/>
    </source>
</evidence>
<feature type="domain" description="Glycosyltransferase 2-like" evidence="5">
    <location>
        <begin position="31"/>
        <end position="146"/>
    </location>
</feature>
<dbReference type="SUPFAM" id="SSF53448">
    <property type="entry name" value="Nucleotide-diphospho-sugar transferases"/>
    <property type="match status" value="1"/>
</dbReference>
<dbReference type="InterPro" id="IPR027791">
    <property type="entry name" value="Galactosyl_T_C"/>
</dbReference>
<protein>
    <submittedName>
        <fullName evidence="7">Glycosyltransferase</fullName>
        <ecNumber evidence="7">2.4.-.-</ecNumber>
    </submittedName>
</protein>
<dbReference type="RefSeq" id="WP_342110888.1">
    <property type="nucleotide sequence ID" value="NZ_JBCAUN010000001.1"/>
</dbReference>
<dbReference type="Proteomes" id="UP001425155">
    <property type="component" value="Unassembled WGS sequence"/>
</dbReference>
<comment type="caution">
    <text evidence="7">The sequence shown here is derived from an EMBL/GenBank/DDBJ whole genome shotgun (WGS) entry which is preliminary data.</text>
</comment>
<organism evidence="7 8">
    <name type="scientific">Leifsonia stereocauli</name>
    <dbReference type="NCBI Taxonomy" id="3134136"/>
    <lineage>
        <taxon>Bacteria</taxon>
        <taxon>Bacillati</taxon>
        <taxon>Actinomycetota</taxon>
        <taxon>Actinomycetes</taxon>
        <taxon>Micrococcales</taxon>
        <taxon>Microbacteriaceae</taxon>
        <taxon>Leifsonia</taxon>
    </lineage>
</organism>
<dbReference type="InterPro" id="IPR001173">
    <property type="entry name" value="Glyco_trans_2-like"/>
</dbReference>
<evidence type="ECO:0000259" key="5">
    <source>
        <dbReference type="Pfam" id="PF00535"/>
    </source>
</evidence>
<dbReference type="InterPro" id="IPR029044">
    <property type="entry name" value="Nucleotide-diphossugar_trans"/>
</dbReference>
<gene>
    <name evidence="7" type="ORF">WJX64_00870</name>
</gene>
<comment type="pathway">
    <text evidence="1">Cell wall biogenesis; cell wall polysaccharide biosynthesis.</text>
</comment>
<accession>A0ABU9VZD4</accession>
<keyword evidence="4 7" id="KW-0808">Transferase</keyword>
<reference evidence="7 8" key="1">
    <citation type="submission" date="2024-03" db="EMBL/GenBank/DDBJ databases">
        <title>YIM 134122 draft genome.</title>
        <authorList>
            <person name="Zuo S."/>
            <person name="Xiong L."/>
        </authorList>
    </citation>
    <scope>NUCLEOTIDE SEQUENCE [LARGE SCALE GENOMIC DNA]</scope>
    <source>
        <strain evidence="7 8">YIM 134122</strain>
    </source>
</reference>
<keyword evidence="8" id="KW-1185">Reference proteome</keyword>
<dbReference type="PANTHER" id="PTHR43179:SF12">
    <property type="entry name" value="GALACTOFURANOSYLTRANSFERASE GLFT2"/>
    <property type="match status" value="1"/>
</dbReference>
<proteinExistence type="inferred from homology"/>
<evidence type="ECO:0000259" key="6">
    <source>
        <dbReference type="Pfam" id="PF02709"/>
    </source>
</evidence>
<dbReference type="Pfam" id="PF00535">
    <property type="entry name" value="Glycos_transf_2"/>
    <property type="match status" value="1"/>
</dbReference>
<dbReference type="Pfam" id="PF02709">
    <property type="entry name" value="Glyco_transf_7C"/>
    <property type="match status" value="1"/>
</dbReference>
<feature type="domain" description="Galactosyltransferase C-terminal" evidence="6">
    <location>
        <begin position="186"/>
        <end position="233"/>
    </location>
</feature>
<evidence type="ECO:0000256" key="2">
    <source>
        <dbReference type="ARBA" id="ARBA00006739"/>
    </source>
</evidence>
<evidence type="ECO:0000313" key="8">
    <source>
        <dbReference type="Proteomes" id="UP001425155"/>
    </source>
</evidence>
<keyword evidence="3 7" id="KW-0328">Glycosyltransferase</keyword>
<sequence length="420" mass="45782">MSAQYNPDRGLPGNRWDLLDGMTPATLPSISVIVAHYEQPEQLARTLHALDRQDYPRASVEIIVVDDGSAESPRVPPHVRLITQDDRGFRLAAARNLGFTAATHDVLVFLDADTAPEPDYLRAISRLPALNWDCVTVGHRLHADLEDTPASAAIEVIGPERALPEPTWLLDAYSESEALLRADHRSYRFVVGAVIACTRRFFAETGGFDESFTAYGGEDWEWAYRAWLHGAVLAHVPDAVAWHDGPDQAGRESADLAAKNEETLRLSDLIPVPGSRGRGMRPGRVDIAVSGPPDDASAGQRFVSLDSVLAELPGAAVVTSTGVESERFDRVRTDVTIEAPVRVHPGGLVDAVEAIDGGRVAAVVLCDLDGTALLRLISRRERTRQARWPEAESLPTLEMRSSGVERIVDEVDVEAYLGGW</sequence>
<dbReference type="PANTHER" id="PTHR43179">
    <property type="entry name" value="RHAMNOSYLTRANSFERASE WBBL"/>
    <property type="match status" value="1"/>
</dbReference>
<dbReference type="EC" id="2.4.-.-" evidence="7"/>